<reference evidence="1 2" key="1">
    <citation type="submission" date="2017-08" db="EMBL/GenBank/DDBJ databases">
        <title>Infants hospitalized years apart are colonized by the same room-sourced microbial strains.</title>
        <authorList>
            <person name="Brooks B."/>
            <person name="Olm M.R."/>
            <person name="Firek B.A."/>
            <person name="Baker R."/>
            <person name="Thomas B.C."/>
            <person name="Morowitz M.J."/>
            <person name="Banfield J.F."/>
        </authorList>
    </citation>
    <scope>NUCLEOTIDE SEQUENCE [LARGE SCALE GENOMIC DNA]</scope>
    <source>
        <strain evidence="1">S2_003_000_R2_14</strain>
    </source>
</reference>
<sequence>MTWLALLLAATPVAADHVEVGALVTIPHVALRLSDREPLGAAISVPWTLKLVAASPRPFLHHWLLVEPGVVIAKEVAFRGRFGFRLTGELTSWLNVGAGFGVSIDVPTAGVAIAPSPEVMVRVGSGPTGYGVAFARLEPQLDHSVVGYVGVGYAFW</sequence>
<comment type="caution">
    <text evidence="1">The sequence shown here is derived from an EMBL/GenBank/DDBJ whole genome shotgun (WGS) entry which is preliminary data.</text>
</comment>
<name>A0A2W5T351_9BACT</name>
<dbReference type="Proteomes" id="UP000249061">
    <property type="component" value="Unassembled WGS sequence"/>
</dbReference>
<evidence type="ECO:0000313" key="1">
    <source>
        <dbReference type="EMBL" id="PZR09800.1"/>
    </source>
</evidence>
<evidence type="ECO:0000313" key="2">
    <source>
        <dbReference type="Proteomes" id="UP000249061"/>
    </source>
</evidence>
<protein>
    <submittedName>
        <fullName evidence="1">Uncharacterized protein</fullName>
    </submittedName>
</protein>
<accession>A0A2W5T351</accession>
<dbReference type="AlphaFoldDB" id="A0A2W5T351"/>
<gene>
    <name evidence="1" type="ORF">DI536_20885</name>
</gene>
<organism evidence="1 2">
    <name type="scientific">Archangium gephyra</name>
    <dbReference type="NCBI Taxonomy" id="48"/>
    <lineage>
        <taxon>Bacteria</taxon>
        <taxon>Pseudomonadati</taxon>
        <taxon>Myxococcota</taxon>
        <taxon>Myxococcia</taxon>
        <taxon>Myxococcales</taxon>
        <taxon>Cystobacterineae</taxon>
        <taxon>Archangiaceae</taxon>
        <taxon>Archangium</taxon>
    </lineage>
</organism>
<dbReference type="EMBL" id="QFQP01000019">
    <property type="protein sequence ID" value="PZR09800.1"/>
    <property type="molecule type" value="Genomic_DNA"/>
</dbReference>
<proteinExistence type="predicted"/>